<keyword evidence="3 6" id="KW-0812">Transmembrane</keyword>
<feature type="transmembrane region" description="Helical" evidence="6">
    <location>
        <begin position="59"/>
        <end position="80"/>
    </location>
</feature>
<evidence type="ECO:0000256" key="3">
    <source>
        <dbReference type="ARBA" id="ARBA00022692"/>
    </source>
</evidence>
<feature type="transmembrane region" description="Helical" evidence="6">
    <location>
        <begin position="101"/>
        <end position="122"/>
    </location>
</feature>
<proteinExistence type="predicted"/>
<comment type="subcellular location">
    <subcellularLocation>
        <location evidence="1">Cell membrane</location>
        <topology evidence="1">Multi-pass membrane protein</topology>
    </subcellularLocation>
</comment>
<sequence>MIRNFRDHAANERTFLAWVRTAIAVLAFGFLIERFDLLLKAAGLSSHTPATQGYDLGNIAGASSIILGSAMFVLAIIRFAKTARNIDSNDERPGAGSKFDVALAGLMSLVGISSFLYVSHALTAVR</sequence>
<dbReference type="PANTHER" id="PTHR34187">
    <property type="entry name" value="FGR18P"/>
    <property type="match status" value="1"/>
</dbReference>
<dbReference type="InterPro" id="IPR003807">
    <property type="entry name" value="DUF202"/>
</dbReference>
<evidence type="ECO:0000313" key="9">
    <source>
        <dbReference type="Proteomes" id="UP000515291"/>
    </source>
</evidence>
<keyword evidence="2" id="KW-1003">Cell membrane</keyword>
<feature type="transmembrane region" description="Helical" evidence="6">
    <location>
        <begin position="15"/>
        <end position="32"/>
    </location>
</feature>
<organism evidence="8 9">
    <name type="scientific">Tardiphaga robiniae</name>
    <dbReference type="NCBI Taxonomy" id="943830"/>
    <lineage>
        <taxon>Bacteria</taxon>
        <taxon>Pseudomonadati</taxon>
        <taxon>Pseudomonadota</taxon>
        <taxon>Alphaproteobacteria</taxon>
        <taxon>Hyphomicrobiales</taxon>
        <taxon>Nitrobacteraceae</taxon>
        <taxon>Tardiphaga</taxon>
    </lineage>
</organism>
<dbReference type="AlphaFoldDB" id="A0A7G6TYY6"/>
<keyword evidence="4 6" id="KW-1133">Transmembrane helix</keyword>
<evidence type="ECO:0000256" key="1">
    <source>
        <dbReference type="ARBA" id="ARBA00004651"/>
    </source>
</evidence>
<gene>
    <name evidence="8" type="ORF">HB776_12560</name>
</gene>
<protein>
    <submittedName>
        <fullName evidence="8">DUF202 domain-containing protein</fullName>
    </submittedName>
</protein>
<keyword evidence="5 6" id="KW-0472">Membrane</keyword>
<dbReference type="PANTHER" id="PTHR34187:SF2">
    <property type="entry name" value="DUF202 DOMAIN-CONTAINING PROTEIN"/>
    <property type="match status" value="1"/>
</dbReference>
<dbReference type="RefSeq" id="WP_184518107.1">
    <property type="nucleotide sequence ID" value="NZ_CP050292.1"/>
</dbReference>
<evidence type="ECO:0000256" key="4">
    <source>
        <dbReference type="ARBA" id="ARBA00022989"/>
    </source>
</evidence>
<dbReference type="KEGG" id="trb:HB776_12560"/>
<reference evidence="9" key="1">
    <citation type="journal article" date="2020" name="Mol. Plant Microbe">
        <title>Rhizobial microsymbionts of the narrowly endemic Oxytropis species growing in Kamchatka are characterized by significant genetic diversity and possess a set of genes that are associated with T3SS and T6SS secretion systems and can affect the development of symbiosis.</title>
        <authorList>
            <person name="Safronova V."/>
            <person name="Guro P."/>
            <person name="Sazanova A."/>
            <person name="Kuznetsova I."/>
            <person name="Belimov A."/>
            <person name="Yakubov V."/>
            <person name="Chirak E."/>
            <person name="Afonin A."/>
            <person name="Gogolev Y."/>
            <person name="Andronov E."/>
            <person name="Tikhonovich I."/>
        </authorList>
    </citation>
    <scope>NUCLEOTIDE SEQUENCE [LARGE SCALE GENOMIC DNA]</scope>
    <source>
        <strain evidence="9">581</strain>
    </source>
</reference>
<evidence type="ECO:0000313" key="8">
    <source>
        <dbReference type="EMBL" id="QND71968.1"/>
    </source>
</evidence>
<dbReference type="Proteomes" id="UP000515291">
    <property type="component" value="Chromosome"/>
</dbReference>
<dbReference type="GO" id="GO:0005886">
    <property type="term" value="C:plasma membrane"/>
    <property type="evidence" value="ECO:0007669"/>
    <property type="project" value="UniProtKB-SubCell"/>
</dbReference>
<feature type="domain" description="DUF202" evidence="7">
    <location>
        <begin position="6"/>
        <end position="84"/>
    </location>
</feature>
<evidence type="ECO:0000256" key="6">
    <source>
        <dbReference type="SAM" id="Phobius"/>
    </source>
</evidence>
<dbReference type="InterPro" id="IPR052053">
    <property type="entry name" value="IM_YidH-like"/>
</dbReference>
<name>A0A7G6TYY6_9BRAD</name>
<evidence type="ECO:0000256" key="5">
    <source>
        <dbReference type="ARBA" id="ARBA00023136"/>
    </source>
</evidence>
<evidence type="ECO:0000259" key="7">
    <source>
        <dbReference type="Pfam" id="PF02656"/>
    </source>
</evidence>
<dbReference type="Pfam" id="PF02656">
    <property type="entry name" value="DUF202"/>
    <property type="match status" value="1"/>
</dbReference>
<dbReference type="EMBL" id="CP050292">
    <property type="protein sequence ID" value="QND71968.1"/>
    <property type="molecule type" value="Genomic_DNA"/>
</dbReference>
<evidence type="ECO:0000256" key="2">
    <source>
        <dbReference type="ARBA" id="ARBA00022475"/>
    </source>
</evidence>
<accession>A0A7G6TYY6</accession>